<dbReference type="Gene3D" id="1.10.10.10">
    <property type="entry name" value="Winged helix-like DNA-binding domain superfamily/Winged helix DNA-binding domain"/>
    <property type="match status" value="1"/>
</dbReference>
<evidence type="ECO:0000256" key="1">
    <source>
        <dbReference type="ARBA" id="ARBA00009437"/>
    </source>
</evidence>
<evidence type="ECO:0000256" key="2">
    <source>
        <dbReference type="ARBA" id="ARBA00023015"/>
    </source>
</evidence>
<dbReference type="Pfam" id="PF03466">
    <property type="entry name" value="LysR_substrate"/>
    <property type="match status" value="1"/>
</dbReference>
<dbReference type="InterPro" id="IPR005119">
    <property type="entry name" value="LysR_subst-bd"/>
</dbReference>
<dbReference type="Proteomes" id="UP000291078">
    <property type="component" value="Unassembled WGS sequence"/>
</dbReference>
<dbReference type="GO" id="GO:0006351">
    <property type="term" value="P:DNA-templated transcription"/>
    <property type="evidence" value="ECO:0007669"/>
    <property type="project" value="TreeGrafter"/>
</dbReference>
<dbReference type="FunFam" id="1.10.10.10:FF:000001">
    <property type="entry name" value="LysR family transcriptional regulator"/>
    <property type="match status" value="1"/>
</dbReference>
<dbReference type="InterPro" id="IPR036390">
    <property type="entry name" value="WH_DNA-bd_sf"/>
</dbReference>
<feature type="domain" description="HTH lysR-type" evidence="5">
    <location>
        <begin position="1"/>
        <end position="59"/>
    </location>
</feature>
<proteinExistence type="inferred from homology"/>
<keyword evidence="7" id="KW-1185">Reference proteome</keyword>
<dbReference type="SUPFAM" id="SSF46785">
    <property type="entry name" value="Winged helix' DNA-binding domain"/>
    <property type="match status" value="1"/>
</dbReference>
<dbReference type="EMBL" id="SGXM01000001">
    <property type="protein sequence ID" value="RZT43003.1"/>
    <property type="molecule type" value="Genomic_DNA"/>
</dbReference>
<keyword evidence="4" id="KW-0804">Transcription</keyword>
<reference evidence="6 7" key="1">
    <citation type="journal article" date="2015" name="Stand. Genomic Sci.">
        <title>Genomic Encyclopedia of Bacterial and Archaeal Type Strains, Phase III: the genomes of soil and plant-associated and newly described type strains.</title>
        <authorList>
            <person name="Whitman W.B."/>
            <person name="Woyke T."/>
            <person name="Klenk H.P."/>
            <person name="Zhou Y."/>
            <person name="Lilburn T.G."/>
            <person name="Beck B.J."/>
            <person name="De Vos P."/>
            <person name="Vandamme P."/>
            <person name="Eisen J.A."/>
            <person name="Garrity G."/>
            <person name="Hugenholtz P."/>
            <person name="Kyrpides N.C."/>
        </authorList>
    </citation>
    <scope>NUCLEOTIDE SEQUENCE [LARGE SCALE GENOMIC DNA]</scope>
    <source>
        <strain evidence="6 7">ASC-9842</strain>
    </source>
</reference>
<name>A0A4Q7S9F5_9BURK</name>
<gene>
    <name evidence="6" type="ORF">EV147_2050</name>
</gene>
<comment type="caution">
    <text evidence="6">The sequence shown here is derived from an EMBL/GenBank/DDBJ whole genome shotgun (WGS) entry which is preliminary data.</text>
</comment>
<evidence type="ECO:0000313" key="7">
    <source>
        <dbReference type="Proteomes" id="UP000291078"/>
    </source>
</evidence>
<dbReference type="InterPro" id="IPR058163">
    <property type="entry name" value="LysR-type_TF_proteobact-type"/>
</dbReference>
<keyword evidence="2" id="KW-0805">Transcription regulation</keyword>
<dbReference type="PANTHER" id="PTHR30537:SF5">
    <property type="entry name" value="HTH-TYPE TRANSCRIPTIONAL ACTIVATOR TTDR-RELATED"/>
    <property type="match status" value="1"/>
</dbReference>
<evidence type="ECO:0000313" key="6">
    <source>
        <dbReference type="EMBL" id="RZT43003.1"/>
    </source>
</evidence>
<keyword evidence="3" id="KW-0238">DNA-binding</keyword>
<comment type="similarity">
    <text evidence="1">Belongs to the LysR transcriptional regulatory family.</text>
</comment>
<dbReference type="RefSeq" id="WP_130390951.1">
    <property type="nucleotide sequence ID" value="NZ_SGXM01000001.1"/>
</dbReference>
<dbReference type="GO" id="GO:0043565">
    <property type="term" value="F:sequence-specific DNA binding"/>
    <property type="evidence" value="ECO:0007669"/>
    <property type="project" value="TreeGrafter"/>
</dbReference>
<dbReference type="AlphaFoldDB" id="A0A4Q7S9F5"/>
<dbReference type="SUPFAM" id="SSF53850">
    <property type="entry name" value="Periplasmic binding protein-like II"/>
    <property type="match status" value="1"/>
</dbReference>
<evidence type="ECO:0000259" key="5">
    <source>
        <dbReference type="PROSITE" id="PS50931"/>
    </source>
</evidence>
<dbReference type="PROSITE" id="PS50931">
    <property type="entry name" value="HTH_LYSR"/>
    <property type="match status" value="1"/>
</dbReference>
<dbReference type="InterPro" id="IPR036388">
    <property type="entry name" value="WH-like_DNA-bd_sf"/>
</dbReference>
<sequence>MDKLVALKTFVETVDAKGFSAAARRMNLATSSVTRTIDQLERSLGAVLLNRSTRQVTITEAGASYYHHARRILDAVEEADAEIADRGDAPVGQLRVSLPVAFGRCCISPYLGQWMAQHPQLELDVHLSDDIVDLVGARIDVSVRLGSASAYDELIAREVGAFRRLVVASPSYLEQRPAISDPSDLVDHRCLRFTFGSREQVWAFRESGAEKDASKLVVPVQGPMRSNNIEILRDAALAGLGIGLLPDWLVASDIADGRLKRLFSAWEVTPNQSSSTVTALYLPNHRGSRRVAAFLEFLKTLPGPTGLHRSPAR</sequence>
<dbReference type="PANTHER" id="PTHR30537">
    <property type="entry name" value="HTH-TYPE TRANSCRIPTIONAL REGULATOR"/>
    <property type="match status" value="1"/>
</dbReference>
<protein>
    <submittedName>
        <fullName evidence="6">LysR family transcriptional regulator</fullName>
    </submittedName>
</protein>
<evidence type="ECO:0000256" key="3">
    <source>
        <dbReference type="ARBA" id="ARBA00023125"/>
    </source>
</evidence>
<organism evidence="6 7">
    <name type="scientific">Cupriavidus agavae</name>
    <dbReference type="NCBI Taxonomy" id="1001822"/>
    <lineage>
        <taxon>Bacteria</taxon>
        <taxon>Pseudomonadati</taxon>
        <taxon>Pseudomonadota</taxon>
        <taxon>Betaproteobacteria</taxon>
        <taxon>Burkholderiales</taxon>
        <taxon>Burkholderiaceae</taxon>
        <taxon>Cupriavidus</taxon>
    </lineage>
</organism>
<dbReference type="InterPro" id="IPR000847">
    <property type="entry name" value="LysR_HTH_N"/>
</dbReference>
<dbReference type="OrthoDB" id="8705920at2"/>
<dbReference type="Gene3D" id="3.40.190.290">
    <property type="match status" value="1"/>
</dbReference>
<dbReference type="GO" id="GO:0003700">
    <property type="term" value="F:DNA-binding transcription factor activity"/>
    <property type="evidence" value="ECO:0007669"/>
    <property type="project" value="InterPro"/>
</dbReference>
<evidence type="ECO:0000256" key="4">
    <source>
        <dbReference type="ARBA" id="ARBA00023163"/>
    </source>
</evidence>
<dbReference type="CDD" id="cd08422">
    <property type="entry name" value="PBP2_CrgA_like"/>
    <property type="match status" value="1"/>
</dbReference>
<accession>A0A4Q7S9F5</accession>
<dbReference type="Pfam" id="PF00126">
    <property type="entry name" value="HTH_1"/>
    <property type="match status" value="1"/>
</dbReference>